<dbReference type="EMBL" id="MPUH01000128">
    <property type="protein sequence ID" value="OMJ89349.1"/>
    <property type="molecule type" value="Genomic_DNA"/>
</dbReference>
<feature type="signal peptide" evidence="1">
    <location>
        <begin position="1"/>
        <end position="15"/>
    </location>
</feature>
<dbReference type="Proteomes" id="UP000187209">
    <property type="component" value="Unassembled WGS sequence"/>
</dbReference>
<accession>A0A1R2CJZ0</accession>
<reference evidence="2 3" key="1">
    <citation type="submission" date="2016-11" db="EMBL/GenBank/DDBJ databases">
        <title>The macronuclear genome of Stentor coeruleus: a giant cell with tiny introns.</title>
        <authorList>
            <person name="Slabodnick M."/>
            <person name="Ruby J.G."/>
            <person name="Reiff S.B."/>
            <person name="Swart E.C."/>
            <person name="Gosai S."/>
            <person name="Prabakaran S."/>
            <person name="Witkowska E."/>
            <person name="Larue G.E."/>
            <person name="Fisher S."/>
            <person name="Freeman R.M."/>
            <person name="Gunawardena J."/>
            <person name="Chu W."/>
            <person name="Stover N.A."/>
            <person name="Gregory B.D."/>
            <person name="Nowacki M."/>
            <person name="Derisi J."/>
            <person name="Roy S.W."/>
            <person name="Marshall W.F."/>
            <person name="Sood P."/>
        </authorList>
    </citation>
    <scope>NUCLEOTIDE SEQUENCE [LARGE SCALE GENOMIC DNA]</scope>
    <source>
        <strain evidence="2">WM001</strain>
    </source>
</reference>
<evidence type="ECO:0000256" key="1">
    <source>
        <dbReference type="SAM" id="SignalP"/>
    </source>
</evidence>
<feature type="chain" id="PRO_5012683971" evidence="1">
    <location>
        <begin position="16"/>
        <end position="121"/>
    </location>
</feature>
<organism evidence="2 3">
    <name type="scientific">Stentor coeruleus</name>
    <dbReference type="NCBI Taxonomy" id="5963"/>
    <lineage>
        <taxon>Eukaryota</taxon>
        <taxon>Sar</taxon>
        <taxon>Alveolata</taxon>
        <taxon>Ciliophora</taxon>
        <taxon>Postciliodesmatophora</taxon>
        <taxon>Heterotrichea</taxon>
        <taxon>Heterotrichida</taxon>
        <taxon>Stentoridae</taxon>
        <taxon>Stentor</taxon>
    </lineage>
</organism>
<gene>
    <name evidence="2" type="ORF">SteCoe_8554</name>
</gene>
<name>A0A1R2CJZ0_9CILI</name>
<evidence type="ECO:0000313" key="3">
    <source>
        <dbReference type="Proteomes" id="UP000187209"/>
    </source>
</evidence>
<dbReference type="AlphaFoldDB" id="A0A1R2CJZ0"/>
<proteinExistence type="predicted"/>
<keyword evidence="1" id="KW-0732">Signal</keyword>
<comment type="caution">
    <text evidence="2">The sequence shown here is derived from an EMBL/GenBank/DDBJ whole genome shotgun (WGS) entry which is preliminary data.</text>
</comment>
<evidence type="ECO:0000313" key="2">
    <source>
        <dbReference type="EMBL" id="OMJ89349.1"/>
    </source>
</evidence>
<sequence>MKYLCLVLLVSIALSSEEIYNLDRSDMVLIPVNGYAKMKISSNTEYGIIWIPSRYEPRLEFENLTGDILLENNVEFQVFTAKCTEECHEDDFFLMSMMRTSGNMYSPPQEHAVMIRVIAPV</sequence>
<protein>
    <submittedName>
        <fullName evidence="2">Uncharacterized protein</fullName>
    </submittedName>
</protein>
<keyword evidence="3" id="KW-1185">Reference proteome</keyword>